<reference evidence="3 4" key="1">
    <citation type="submission" date="2013-08" db="EMBL/GenBank/DDBJ databases">
        <authorList>
            <person name="Weinstock G."/>
            <person name="Sodergren E."/>
            <person name="Wylie T."/>
            <person name="Fulton L."/>
            <person name="Fulton R."/>
            <person name="Fronick C."/>
            <person name="O'Laughlin M."/>
            <person name="Godfrey J."/>
            <person name="Miner T."/>
            <person name="Herter B."/>
            <person name="Appelbaum E."/>
            <person name="Cordes M."/>
            <person name="Lek S."/>
            <person name="Wollam A."/>
            <person name="Pepin K.H."/>
            <person name="Palsikar V.B."/>
            <person name="Mitreva M."/>
            <person name="Wilson R.K."/>
        </authorList>
    </citation>
    <scope>NUCLEOTIDE SEQUENCE [LARGE SCALE GENOMIC DNA]</scope>
    <source>
        <strain evidence="3 4">ATCC BAA-474</strain>
    </source>
</reference>
<dbReference type="InterPro" id="IPR003488">
    <property type="entry name" value="DprA"/>
</dbReference>
<dbReference type="GO" id="GO:0009294">
    <property type="term" value="P:DNA-mediated transformation"/>
    <property type="evidence" value="ECO:0007669"/>
    <property type="project" value="InterPro"/>
</dbReference>
<protein>
    <recommendedName>
        <fullName evidence="2">Smf/DprA SLOG domain-containing protein</fullName>
    </recommendedName>
</protein>
<sequence length="354" mass="40177">MEWYRLKLMGLKNSKIRALMGCNKRYKDIFADLDKLTNMLNLTTDDTRLIENSKYCEKYLEVMDYLERNRIGLISINDYRYPDSLKNIAKPPLFLFYKGNIELLSKNKMISIVGTRRSTKYGELCCERAVKDLVDGEVVIVSGLALGIDSIVHKEVLKYKGNTIAVLGCGIDIFYPRTNIKLRDEIERKGLVISEFPIGMRPTPKNFPIRNRIIAGLSKGTVVVESSSKGGSLITASISLEEGRDVFAFPGDVTYPLSQGCNELIKLSQAKLIVSGEDILNEYSWLKISEDGKKLNKLIGIKLKIYSVLKTKMHLEEIRKEVSCETSELLSNLMELEIEGYIQSLPAGHYRRRL</sequence>
<dbReference type="RefSeq" id="WP_023050987.1">
    <property type="nucleotide sequence ID" value="NZ_CP173065.2"/>
</dbReference>
<name>U7VAY4_9FUSO</name>
<organism evidence="3 4">
    <name type="scientific">Cetobacterium somerae ATCC BAA-474</name>
    <dbReference type="NCBI Taxonomy" id="1319815"/>
    <lineage>
        <taxon>Bacteria</taxon>
        <taxon>Fusobacteriati</taxon>
        <taxon>Fusobacteriota</taxon>
        <taxon>Fusobacteriia</taxon>
        <taxon>Fusobacteriales</taxon>
        <taxon>Fusobacteriaceae</taxon>
        <taxon>Cetobacterium</taxon>
    </lineage>
</organism>
<dbReference type="InterPro" id="IPR057666">
    <property type="entry name" value="DrpA_SLOG"/>
</dbReference>
<accession>U7VAY4</accession>
<dbReference type="Gene3D" id="3.40.50.450">
    <property type="match status" value="1"/>
</dbReference>
<comment type="similarity">
    <text evidence="1">Belongs to the DprA/Smf family.</text>
</comment>
<dbReference type="STRING" id="1319815.HMPREF0202_01449"/>
<dbReference type="HOGENOM" id="CLU_029601_0_3_0"/>
<dbReference type="PANTHER" id="PTHR43022:SF1">
    <property type="entry name" value="PROTEIN SMF"/>
    <property type="match status" value="1"/>
</dbReference>
<feature type="domain" description="Smf/DprA SLOG" evidence="2">
    <location>
        <begin position="73"/>
        <end position="283"/>
    </location>
</feature>
<comment type="caution">
    <text evidence="3">The sequence shown here is derived from an EMBL/GenBank/DDBJ whole genome shotgun (WGS) entry which is preliminary data.</text>
</comment>
<evidence type="ECO:0000256" key="1">
    <source>
        <dbReference type="ARBA" id="ARBA00006525"/>
    </source>
</evidence>
<evidence type="ECO:0000313" key="4">
    <source>
        <dbReference type="Proteomes" id="UP000017081"/>
    </source>
</evidence>
<dbReference type="EMBL" id="AXZF01000054">
    <property type="protein sequence ID" value="ERT68641.1"/>
    <property type="molecule type" value="Genomic_DNA"/>
</dbReference>
<dbReference type="Pfam" id="PF02481">
    <property type="entry name" value="DNA_processg_A"/>
    <property type="match status" value="1"/>
</dbReference>
<dbReference type="SUPFAM" id="SSF102405">
    <property type="entry name" value="MCP/YpsA-like"/>
    <property type="match status" value="1"/>
</dbReference>
<dbReference type="eggNOG" id="COG0758">
    <property type="taxonomic scope" value="Bacteria"/>
</dbReference>
<dbReference type="PATRIC" id="fig|1319815.3.peg.1395"/>
<evidence type="ECO:0000259" key="2">
    <source>
        <dbReference type="Pfam" id="PF02481"/>
    </source>
</evidence>
<proteinExistence type="inferred from homology"/>
<evidence type="ECO:0000313" key="3">
    <source>
        <dbReference type="EMBL" id="ERT68641.1"/>
    </source>
</evidence>
<dbReference type="NCBIfam" id="TIGR00732">
    <property type="entry name" value="dprA"/>
    <property type="match status" value="1"/>
</dbReference>
<gene>
    <name evidence="3" type="ORF">HMPREF0202_01449</name>
</gene>
<dbReference type="PANTHER" id="PTHR43022">
    <property type="entry name" value="PROTEIN SMF"/>
    <property type="match status" value="1"/>
</dbReference>
<dbReference type="Proteomes" id="UP000017081">
    <property type="component" value="Unassembled WGS sequence"/>
</dbReference>
<keyword evidence="4" id="KW-1185">Reference proteome</keyword>
<dbReference type="AlphaFoldDB" id="U7VAY4"/>